<keyword evidence="5" id="KW-1185">Reference proteome</keyword>
<dbReference type="GeneID" id="13443665"/>
<name>F0VJN3_NEOCL</name>
<dbReference type="AlphaFoldDB" id="F0VJN3"/>
<keyword evidence="2" id="KW-1133">Transmembrane helix</keyword>
<feature type="region of interest" description="Disordered" evidence="1">
    <location>
        <begin position="129"/>
        <end position="161"/>
    </location>
</feature>
<dbReference type="eggNOG" id="ENOG502QZW2">
    <property type="taxonomic scope" value="Eukaryota"/>
</dbReference>
<feature type="transmembrane region" description="Helical" evidence="2">
    <location>
        <begin position="405"/>
        <end position="430"/>
    </location>
</feature>
<evidence type="ECO:0008006" key="6">
    <source>
        <dbReference type="Google" id="ProtNLM"/>
    </source>
</evidence>
<dbReference type="OrthoDB" id="330071at2759"/>
<feature type="region of interest" description="Disordered" evidence="1">
    <location>
        <begin position="292"/>
        <end position="319"/>
    </location>
</feature>
<reference evidence="3" key="2">
    <citation type="submission" date="2011-03" db="EMBL/GenBank/DDBJ databases">
        <title>Comparative genomics and transcriptomics of Neospora caninum and Toxoplasma gondii.</title>
        <authorList>
            <person name="Reid A.J."/>
            <person name="Sohal A."/>
            <person name="Harris D."/>
            <person name="Quail M."/>
            <person name="Sanders M."/>
            <person name="Berriman M."/>
            <person name="Wastling J.M."/>
            <person name="Pain A."/>
        </authorList>
    </citation>
    <scope>NUCLEOTIDE SEQUENCE</scope>
    <source>
        <strain evidence="3">Liverpool</strain>
    </source>
</reference>
<dbReference type="InParanoid" id="F0VJN3"/>
<evidence type="ECO:0000256" key="1">
    <source>
        <dbReference type="SAM" id="MobiDB-lite"/>
    </source>
</evidence>
<feature type="region of interest" description="Disordered" evidence="1">
    <location>
        <begin position="344"/>
        <end position="366"/>
    </location>
</feature>
<dbReference type="Proteomes" id="UP000007494">
    <property type="component" value="Chromosome VIII"/>
</dbReference>
<evidence type="ECO:0000256" key="2">
    <source>
        <dbReference type="SAM" id="Phobius"/>
    </source>
</evidence>
<evidence type="ECO:0000313" key="3">
    <source>
        <dbReference type="EMBL" id="CBZ53944.1"/>
    </source>
</evidence>
<evidence type="ECO:0000313" key="5">
    <source>
        <dbReference type="Proteomes" id="UP000007494"/>
    </source>
</evidence>
<dbReference type="EMBL" id="FR823390">
    <property type="protein sequence ID" value="CBZ53944.1"/>
    <property type="molecule type" value="Genomic_DNA"/>
</dbReference>
<proteinExistence type="predicted"/>
<reference evidence="3" key="1">
    <citation type="submission" date="2011-02" db="EMBL/GenBank/DDBJ databases">
        <authorList>
            <person name="Aslett M."/>
        </authorList>
    </citation>
    <scope>NUCLEOTIDE SEQUENCE</scope>
    <source>
        <strain evidence="3">Liverpool</strain>
    </source>
</reference>
<protein>
    <recommendedName>
        <fullName evidence="6">Transmembrane protein</fullName>
    </recommendedName>
</protein>
<accession>F0VJN3</accession>
<dbReference type="VEuPathDB" id="ToxoDB:NCLIV_037260"/>
<dbReference type="RefSeq" id="XP_003883976.1">
    <property type="nucleotide sequence ID" value="XM_003883927.1"/>
</dbReference>
<organism evidence="3 5">
    <name type="scientific">Neospora caninum (strain Liverpool)</name>
    <dbReference type="NCBI Taxonomy" id="572307"/>
    <lineage>
        <taxon>Eukaryota</taxon>
        <taxon>Sar</taxon>
        <taxon>Alveolata</taxon>
        <taxon>Apicomplexa</taxon>
        <taxon>Conoidasida</taxon>
        <taxon>Coccidia</taxon>
        <taxon>Eucoccidiorida</taxon>
        <taxon>Eimeriorina</taxon>
        <taxon>Sarcocystidae</taxon>
        <taxon>Neospora</taxon>
    </lineage>
</organism>
<dbReference type="EMBL" id="LN714483">
    <property type="protein sequence ID" value="CEL67943.1"/>
    <property type="molecule type" value="Genomic_DNA"/>
</dbReference>
<gene>
    <name evidence="4" type="ORF">BN1204_037260</name>
    <name evidence="3" type="ORF">NCLIV_037260</name>
</gene>
<keyword evidence="2" id="KW-0472">Membrane</keyword>
<dbReference type="OMA" id="QHARETK"/>
<reference evidence="5" key="3">
    <citation type="journal article" date="2012" name="PLoS Pathog.">
        <title>Comparative genomics of the apicomplexan parasites Toxoplasma gondii and Neospora caninum: Coccidia differing in host range and transmission strategy.</title>
        <authorList>
            <person name="Reid A.J."/>
            <person name="Vermont S.J."/>
            <person name="Cotton J.A."/>
            <person name="Harris D."/>
            <person name="Hill-Cawthorne G.A."/>
            <person name="Konen-Waisman S."/>
            <person name="Latham S.M."/>
            <person name="Mourier T."/>
            <person name="Norton R."/>
            <person name="Quail M.A."/>
            <person name="Sanders M."/>
            <person name="Shanmugam D."/>
            <person name="Sohal A."/>
            <person name="Wasmuth J.D."/>
            <person name="Brunk B."/>
            <person name="Grigg M.E."/>
            <person name="Howard J.C."/>
            <person name="Parkinson J."/>
            <person name="Roos D.S."/>
            <person name="Trees A.J."/>
            <person name="Berriman M."/>
            <person name="Pain A."/>
            <person name="Wastling J.M."/>
        </authorList>
    </citation>
    <scope>NUCLEOTIDE SEQUENCE [LARGE SCALE GENOMIC DNA]</scope>
    <source>
        <strain evidence="5">Liverpool</strain>
    </source>
</reference>
<keyword evidence="2" id="KW-0812">Transmembrane</keyword>
<reference evidence="4" key="4">
    <citation type="journal article" date="2015" name="PLoS ONE">
        <title>Comprehensive Evaluation of Toxoplasma gondii VEG and Neospora caninum LIV Genomes with Tachyzoite Stage Transcriptome and Proteome Defines Novel Transcript Features.</title>
        <authorList>
            <person name="Ramaprasad A."/>
            <person name="Mourier T."/>
            <person name="Naeem R."/>
            <person name="Malas T.B."/>
            <person name="Moussa E."/>
            <person name="Panigrahi A."/>
            <person name="Vermont S.J."/>
            <person name="Otto T.D."/>
            <person name="Wastling J."/>
            <person name="Pain A."/>
        </authorList>
    </citation>
    <scope>NUCLEOTIDE SEQUENCE</scope>
    <source>
        <strain evidence="4">Liverpool</strain>
    </source>
</reference>
<sequence>MPASSCTPKRAICVKSAEISQITAYEDGNQGVTTTGNLAIGSDNSTSGYGFWMSSCIAGHSARLSEITASDIRLQHLPLEVSLAVLPSSSITVAKRRSQGPHLLLTEETMLSEYPQLEPSALGRLNVGADDGGTVEAEPADDAREMPGTVSPLSVGPDSGESFRTTACAEGLLYELHEERRALDSLDGTVRQCQTDDSDIHDGYASMDDFDSAVSSETMTRAIEACDGNMFSKPTFAVASSHPEADLHVPGVCFQMHPDVHDGAWSDIVLTRGQDPCVCVVGSVVIGKSNQMPIGVKEPGQGLSPEETGGQHDADPHAAGGVCQSGAAARYPYIMHDRETKCSAAAGGKSHTDAGKGNKIKTPSSALERVRGSSEGRCSLPARLLHHVCQRVQAYDQYRMNKSHLLIVGSTALIAVTIAVLLICIVHALLGKNPAVAEAPFLS</sequence>
<evidence type="ECO:0000313" key="4">
    <source>
        <dbReference type="EMBL" id="CEL67943.1"/>
    </source>
</evidence>